<evidence type="ECO:0000313" key="1">
    <source>
        <dbReference type="EMBL" id="ACL60725.1"/>
    </source>
</evidence>
<gene>
    <name evidence="1" type="ordered locus">Mnod_5897</name>
</gene>
<proteinExistence type="predicted"/>
<evidence type="ECO:0008006" key="3">
    <source>
        <dbReference type="Google" id="ProtNLM"/>
    </source>
</evidence>
<dbReference type="RefSeq" id="WP_015932323.1">
    <property type="nucleotide sequence ID" value="NC_011894.1"/>
</dbReference>
<dbReference type="EMBL" id="CP001349">
    <property type="protein sequence ID" value="ACL60725.1"/>
    <property type="molecule type" value="Genomic_DNA"/>
</dbReference>
<dbReference type="AlphaFoldDB" id="B8ISS6"/>
<accession>B8ISS6</accession>
<dbReference type="KEGG" id="mno:Mnod_5897"/>
<dbReference type="OrthoDB" id="9807577at2"/>
<dbReference type="InterPro" id="IPR012441">
    <property type="entry name" value="DUF1643"/>
</dbReference>
<dbReference type="Proteomes" id="UP000008207">
    <property type="component" value="Chromosome"/>
</dbReference>
<protein>
    <recommendedName>
        <fullName evidence="3">DUF1643 domain-containing protein</fullName>
    </recommendedName>
</protein>
<evidence type="ECO:0000313" key="2">
    <source>
        <dbReference type="Proteomes" id="UP000008207"/>
    </source>
</evidence>
<name>B8ISS6_METNO</name>
<sequence length="183" mass="20039">MLSAIRGSAAFSACGQHRHRLDRWWSDAPRALVCAANPSRADGIRHDPTVCRLRALLQTRPGLGGYTLVNVEDRIATDPADLRRWLATAEPAELEAARRANLARIRALSEATPLRIVAWGTLVEPDPHRERVVAALSCDGRYDLFAFGLTGEGAPVHPLARGRARVPLGKPLVIWRPREAAPP</sequence>
<reference evidence="1 2" key="1">
    <citation type="submission" date="2009-01" db="EMBL/GenBank/DDBJ databases">
        <title>Complete sequence of chromosome of Methylobacterium nodulans ORS 2060.</title>
        <authorList>
            <consortium name="US DOE Joint Genome Institute"/>
            <person name="Lucas S."/>
            <person name="Copeland A."/>
            <person name="Lapidus A."/>
            <person name="Glavina del Rio T."/>
            <person name="Dalin E."/>
            <person name="Tice H."/>
            <person name="Bruce D."/>
            <person name="Goodwin L."/>
            <person name="Pitluck S."/>
            <person name="Sims D."/>
            <person name="Brettin T."/>
            <person name="Detter J.C."/>
            <person name="Han C."/>
            <person name="Larimer F."/>
            <person name="Land M."/>
            <person name="Hauser L."/>
            <person name="Kyrpides N."/>
            <person name="Ivanova N."/>
            <person name="Marx C.J."/>
            <person name="Richardson P."/>
        </authorList>
    </citation>
    <scope>NUCLEOTIDE SEQUENCE [LARGE SCALE GENOMIC DNA]</scope>
    <source>
        <strain evidence="2">LMG 21967 / CNCM I-2342 / ORS 2060</strain>
    </source>
</reference>
<dbReference type="Pfam" id="PF07799">
    <property type="entry name" value="DUF1643"/>
    <property type="match status" value="1"/>
</dbReference>
<organism evidence="1 2">
    <name type="scientific">Methylobacterium nodulans (strain LMG 21967 / CNCM I-2342 / ORS 2060)</name>
    <dbReference type="NCBI Taxonomy" id="460265"/>
    <lineage>
        <taxon>Bacteria</taxon>
        <taxon>Pseudomonadati</taxon>
        <taxon>Pseudomonadota</taxon>
        <taxon>Alphaproteobacteria</taxon>
        <taxon>Hyphomicrobiales</taxon>
        <taxon>Methylobacteriaceae</taxon>
        <taxon>Methylobacterium</taxon>
    </lineage>
</organism>
<dbReference type="HOGENOM" id="CLU_097481_2_0_5"/>
<dbReference type="eggNOG" id="COG4333">
    <property type="taxonomic scope" value="Bacteria"/>
</dbReference>
<keyword evidence="2" id="KW-1185">Reference proteome</keyword>